<dbReference type="FunFam" id="1.10.3380.30:FF:000001">
    <property type="entry name" value="Ski2 ATP-dependent RNA helicase"/>
    <property type="match status" value="1"/>
</dbReference>
<feature type="compositionally biased region" description="Basic and acidic residues" evidence="9">
    <location>
        <begin position="506"/>
        <end position="515"/>
    </location>
</feature>
<sequence>MAGIDALLLAQSETGPSDFGSGPRSRPDPQALKQQLEAKFLTPSREFSVDWLNRLQQRWDFETEYTSLFKIAPPQTRTVTRFLRHGLEGRVTGYKNVTLPSNSATAKNSTSLLRKPANRADFVRGAAGFFPFAPGGLDGIEATAALEDQIHAGDAPEDGSRSNKLDRVIQLGEGGLLQIAPGLSRGIDFTKRQSASDQEAAAAIKETLEEEPETADGPDTAERQLSNGHSGDTADADDLEEDDIDDILPVEFPALEPHGVLAASSARKAGREWAHMVDIRQGMPNFRELVPDMAREWPFELDTFQKEAVYHLENGDSVFVAAHTSAGKTVVAEYAIALAAKHMTKAIYTSPIKALSNQKFRDFRQTFDEVGILTGDVQINPEASCLIMTTEILRSMLYRGADLIRDVEFVIFDEVHYVNDFERGVVWEEVIIMLPEHVSLILLSATVPNTYEFASWVGRTKHKDIYVISTSKRPVPLEHYLWAAKDIYKIVDSDKKFVEKGWKDAHAAAQGRDKPMSSSTIATRGGNPRGGQRGGAPRGGGGRGGSQARGGGGQQRGRGGPPRASHAPGHMGRGGRTGGMTSAAQDKNLWVHLVQFLRKKALLPACIFVFSKKRCEENADALSNQDFCTAQEKSHIHMIIEKSIARLRAEDRVLPQIIRLRELLGRGIAVHHGGLLPIVKELVEILFAQTLVKVLFATETFAMGLNLPTRTVVFSGYRKHDGHSFRNLLPGEYTQMAGRAGRRGLDTVGHVIVVPPGGDDVPPVAELRSMILGEPSKLRSQFRLTYNMILNLLRVEALKIEEMIKRSFSEHATQQLLPEHEKDVKLAQADLAKVKRESCDVCDTAVDECHQAAQDFKQLTQDLYKGLLRITFGRKMFTMQRLIVFNWDGLRTAGILLTDGMSSRGSLDEPVLHVCAVRPLRERREATDQLPFIPGFRKYLPRLAQGKRRLPLEKLYVPLADVECLTRWVLKATIPDIFRGGEASVQAMERLQDLCSVWDDRWDEVDMGRIKSLQLQEIVEKRAQLVTKMSSSPALECAQFLKHFAMCHDEWLIKEHILQLKKSLSDQNLQLLPDYEQRVQVLKELGFIDDATRIQLKGKVACEVHSGDELVLTELILDNVLAEFEPAEIAALLSAFVFQEKTLTQPTLTGNLERGRDTIIAISEKVNDVQTRLQVIQSTEDSNDFTSRPRFGLMEVVYEWARGMSFKNITNLTDVLEGTIVRTITRLDETCREVKNAARIVGDPELYQKMQAAQELIKRDITAVASLYM</sequence>
<comment type="caution">
    <text evidence="12">The sequence shown here is derived from an EMBL/GenBank/DDBJ whole genome shotgun (WGS) entry which is preliminary data.</text>
</comment>
<dbReference type="PROSITE" id="PS51192">
    <property type="entry name" value="HELICASE_ATP_BIND_1"/>
    <property type="match status" value="1"/>
</dbReference>
<name>A0A167W7V1_9HYPO</name>
<dbReference type="GO" id="GO:0003724">
    <property type="term" value="F:RNA helicase activity"/>
    <property type="evidence" value="ECO:0007669"/>
    <property type="project" value="InterPro"/>
</dbReference>
<feature type="region of interest" description="Disordered" evidence="9">
    <location>
        <begin position="11"/>
        <end position="30"/>
    </location>
</feature>
<evidence type="ECO:0000256" key="5">
    <source>
        <dbReference type="ARBA" id="ARBA00022801"/>
    </source>
</evidence>
<dbReference type="InterPro" id="IPR011545">
    <property type="entry name" value="DEAD/DEAH_box_helicase_dom"/>
</dbReference>
<keyword evidence="7" id="KW-0067">ATP-binding</keyword>
<reference evidence="12 13" key="1">
    <citation type="journal article" date="2016" name="Genome Biol. Evol.">
        <title>Divergent and convergent evolution of fungal pathogenicity.</title>
        <authorList>
            <person name="Shang Y."/>
            <person name="Xiao G."/>
            <person name="Zheng P."/>
            <person name="Cen K."/>
            <person name="Zhan S."/>
            <person name="Wang C."/>
        </authorList>
    </citation>
    <scope>NUCLEOTIDE SEQUENCE [LARGE SCALE GENOMIC DNA]</scope>
    <source>
        <strain evidence="12 13">RCEF 2490</strain>
    </source>
</reference>
<keyword evidence="8" id="KW-0694">RNA-binding</keyword>
<dbReference type="PIRSF" id="PIRSF005198">
    <property type="entry name" value="Antiviral_helicase_SKI2"/>
    <property type="match status" value="1"/>
</dbReference>
<dbReference type="Pfam" id="PF00271">
    <property type="entry name" value="Helicase_C"/>
    <property type="match status" value="1"/>
</dbReference>
<feature type="domain" description="Helicase ATP-binding" evidence="10">
    <location>
        <begin position="309"/>
        <end position="465"/>
    </location>
</feature>
<dbReference type="SMART" id="SM00487">
    <property type="entry name" value="DEXDc"/>
    <property type="match status" value="1"/>
</dbReference>
<dbReference type="Gene3D" id="1.20.1500.20">
    <property type="match status" value="1"/>
</dbReference>
<dbReference type="Gene3D" id="3.40.50.300">
    <property type="entry name" value="P-loop containing nucleotide triphosphate hydrolases"/>
    <property type="match status" value="2"/>
</dbReference>
<dbReference type="Pfam" id="PF17911">
    <property type="entry name" value="Ski2_N"/>
    <property type="match status" value="1"/>
</dbReference>
<dbReference type="Pfam" id="PF13234">
    <property type="entry name" value="MTR4_beta-barrel"/>
    <property type="match status" value="1"/>
</dbReference>
<feature type="domain" description="Helicase C-terminal" evidence="11">
    <location>
        <begin position="592"/>
        <end position="793"/>
    </location>
</feature>
<dbReference type="InterPro" id="IPR012961">
    <property type="entry name" value="Ski2/MTR4_C"/>
</dbReference>
<dbReference type="InterPro" id="IPR048392">
    <property type="entry name" value="MTR4-like_stalk"/>
</dbReference>
<dbReference type="GO" id="GO:0016787">
    <property type="term" value="F:hydrolase activity"/>
    <property type="evidence" value="ECO:0007669"/>
    <property type="project" value="UniProtKB-KW"/>
</dbReference>
<dbReference type="PROSITE" id="PS51194">
    <property type="entry name" value="HELICASE_CTER"/>
    <property type="match status" value="1"/>
</dbReference>
<evidence type="ECO:0000256" key="1">
    <source>
        <dbReference type="ARBA" id="ARBA00004496"/>
    </source>
</evidence>
<keyword evidence="6 12" id="KW-0347">Helicase</keyword>
<evidence type="ECO:0000259" key="11">
    <source>
        <dbReference type="PROSITE" id="PS51194"/>
    </source>
</evidence>
<feature type="compositionally biased region" description="Gly residues" evidence="9">
    <location>
        <begin position="527"/>
        <end position="560"/>
    </location>
</feature>
<dbReference type="InterPro" id="IPR001650">
    <property type="entry name" value="Helicase_C-like"/>
</dbReference>
<keyword evidence="4" id="KW-0547">Nucleotide-binding</keyword>
<keyword evidence="5" id="KW-0378">Hydrolase</keyword>
<dbReference type="GO" id="GO:0003723">
    <property type="term" value="F:RNA binding"/>
    <property type="evidence" value="ECO:0007669"/>
    <property type="project" value="UniProtKB-KW"/>
</dbReference>
<dbReference type="GO" id="GO:0005524">
    <property type="term" value="F:ATP binding"/>
    <property type="evidence" value="ECO:0007669"/>
    <property type="project" value="UniProtKB-KW"/>
</dbReference>
<keyword evidence="3" id="KW-0963">Cytoplasm</keyword>
<dbReference type="Pfam" id="PF00270">
    <property type="entry name" value="DEAD"/>
    <property type="match status" value="1"/>
</dbReference>
<dbReference type="Gene3D" id="1.10.3380.30">
    <property type="match status" value="1"/>
</dbReference>
<dbReference type="STRING" id="1081109.A0A167W7V1"/>
<dbReference type="Proteomes" id="UP000078544">
    <property type="component" value="Unassembled WGS sequence"/>
</dbReference>
<evidence type="ECO:0000256" key="2">
    <source>
        <dbReference type="ARBA" id="ARBA00010140"/>
    </source>
</evidence>
<dbReference type="InterPro" id="IPR027417">
    <property type="entry name" value="P-loop_NTPase"/>
</dbReference>
<keyword evidence="13" id="KW-1185">Reference proteome</keyword>
<comment type="subcellular location">
    <subcellularLocation>
        <location evidence="1">Cytoplasm</location>
    </subcellularLocation>
</comment>
<feature type="region of interest" description="Disordered" evidence="9">
    <location>
        <begin position="207"/>
        <end position="238"/>
    </location>
</feature>
<accession>A0A167W7V1</accession>
<dbReference type="EMBL" id="AZGY01000029">
    <property type="protein sequence ID" value="KZZ88504.1"/>
    <property type="molecule type" value="Genomic_DNA"/>
</dbReference>
<comment type="similarity">
    <text evidence="2">Belongs to the helicase family. SKI2 subfamily.</text>
</comment>
<evidence type="ECO:0000256" key="3">
    <source>
        <dbReference type="ARBA" id="ARBA00022490"/>
    </source>
</evidence>
<evidence type="ECO:0000259" key="10">
    <source>
        <dbReference type="PROSITE" id="PS51192"/>
    </source>
</evidence>
<evidence type="ECO:0000256" key="9">
    <source>
        <dbReference type="SAM" id="MobiDB-lite"/>
    </source>
</evidence>
<dbReference type="FunFam" id="3.40.50.300:FF:000354">
    <property type="entry name" value="ATP-dependent RNA helicase SKI2"/>
    <property type="match status" value="1"/>
</dbReference>
<evidence type="ECO:0000313" key="12">
    <source>
        <dbReference type="EMBL" id="KZZ88504.1"/>
    </source>
</evidence>
<evidence type="ECO:0000313" key="13">
    <source>
        <dbReference type="Proteomes" id="UP000078544"/>
    </source>
</evidence>
<protein>
    <submittedName>
        <fullName evidence="12">DEAD/DEAH box RNA helicase</fullName>
    </submittedName>
</protein>
<feature type="region of interest" description="Disordered" evidence="9">
    <location>
        <begin position="506"/>
        <end position="581"/>
    </location>
</feature>
<dbReference type="InterPro" id="IPR014001">
    <property type="entry name" value="Helicase_ATP-bd"/>
</dbReference>
<dbReference type="GO" id="GO:0055087">
    <property type="term" value="C:Ski complex"/>
    <property type="evidence" value="ECO:0007669"/>
    <property type="project" value="TreeGrafter"/>
</dbReference>
<dbReference type="InterPro" id="IPR025696">
    <property type="entry name" value="Beta-barrel_MTR4"/>
</dbReference>
<dbReference type="SMART" id="SM00490">
    <property type="entry name" value="HELICc"/>
    <property type="match status" value="1"/>
</dbReference>
<dbReference type="Pfam" id="PF08148">
    <property type="entry name" value="DSHCT"/>
    <property type="match status" value="1"/>
</dbReference>
<dbReference type="GO" id="GO:0070478">
    <property type="term" value="P:nuclear-transcribed mRNA catabolic process, 3'-5' exonucleolytic nonsense-mediated decay"/>
    <property type="evidence" value="ECO:0007669"/>
    <property type="project" value="TreeGrafter"/>
</dbReference>
<dbReference type="CDD" id="cd18795">
    <property type="entry name" value="SF2_C_Ski2"/>
    <property type="match status" value="1"/>
</dbReference>
<evidence type="ECO:0000256" key="7">
    <source>
        <dbReference type="ARBA" id="ARBA00022840"/>
    </source>
</evidence>
<evidence type="ECO:0000256" key="6">
    <source>
        <dbReference type="ARBA" id="ARBA00022806"/>
    </source>
</evidence>
<dbReference type="PANTHER" id="PTHR12131:SF1">
    <property type="entry name" value="ATP-DEPENDENT RNA HELICASE SUPV3L1, MITOCHONDRIAL-RELATED"/>
    <property type="match status" value="1"/>
</dbReference>
<dbReference type="SUPFAM" id="SSF52540">
    <property type="entry name" value="P-loop containing nucleoside triphosphate hydrolases"/>
    <property type="match status" value="1"/>
</dbReference>
<dbReference type="PANTHER" id="PTHR12131">
    <property type="entry name" value="ATP-DEPENDENT RNA AND DNA HELICASE"/>
    <property type="match status" value="1"/>
</dbReference>
<gene>
    <name evidence="12" type="ORF">AAL_08062</name>
</gene>
<evidence type="ECO:0000256" key="4">
    <source>
        <dbReference type="ARBA" id="ARBA00022741"/>
    </source>
</evidence>
<dbReference type="AlphaFoldDB" id="A0A167W7V1"/>
<dbReference type="FunFam" id="3.40.50.300:FF:000987">
    <property type="entry name" value="DEAD/DEAH box RNA helicase"/>
    <property type="match status" value="1"/>
</dbReference>
<dbReference type="InterPro" id="IPR040801">
    <property type="entry name" value="Ski2_N"/>
</dbReference>
<dbReference type="Pfam" id="PF21408">
    <property type="entry name" value="MTR4-like_stalk"/>
    <property type="match status" value="1"/>
</dbReference>
<dbReference type="InterPro" id="IPR016438">
    <property type="entry name" value="SKI2-like"/>
</dbReference>
<organism evidence="12 13">
    <name type="scientific">Moelleriella libera RCEF 2490</name>
    <dbReference type="NCBI Taxonomy" id="1081109"/>
    <lineage>
        <taxon>Eukaryota</taxon>
        <taxon>Fungi</taxon>
        <taxon>Dikarya</taxon>
        <taxon>Ascomycota</taxon>
        <taxon>Pezizomycotina</taxon>
        <taxon>Sordariomycetes</taxon>
        <taxon>Hypocreomycetidae</taxon>
        <taxon>Hypocreales</taxon>
        <taxon>Clavicipitaceae</taxon>
        <taxon>Moelleriella</taxon>
    </lineage>
</organism>
<dbReference type="SMART" id="SM01142">
    <property type="entry name" value="DSHCT"/>
    <property type="match status" value="1"/>
</dbReference>
<dbReference type="InterPro" id="IPR050699">
    <property type="entry name" value="RNA-DNA_Helicase"/>
</dbReference>
<dbReference type="OrthoDB" id="64767at2759"/>
<evidence type="ECO:0000256" key="8">
    <source>
        <dbReference type="ARBA" id="ARBA00022884"/>
    </source>
</evidence>
<proteinExistence type="inferred from homology"/>